<dbReference type="GeneID" id="301208813"/>
<proteinExistence type="predicted"/>
<reference evidence="1 2" key="1">
    <citation type="submission" date="2024-12" db="EMBL/GenBank/DDBJ databases">
        <title>Forecasting of Potato common scab and diversities of Pathogenic streptomyces spp. in china.</title>
        <authorList>
            <person name="Handique U."/>
            <person name="Wu J."/>
        </authorList>
    </citation>
    <scope>NUCLEOTIDE SEQUENCE [LARGE SCALE GENOMIC DNA]</scope>
    <source>
        <strain evidence="1 2">ZRIMU1585</strain>
    </source>
</reference>
<name>A0ABW9IJX6_STRGJ</name>
<comment type="caution">
    <text evidence="1">The sequence shown here is derived from an EMBL/GenBank/DDBJ whole genome shotgun (WGS) entry which is preliminary data.</text>
</comment>
<organism evidence="1 2">
    <name type="scientific">Streptomyces galilaeus</name>
    <dbReference type="NCBI Taxonomy" id="33899"/>
    <lineage>
        <taxon>Bacteria</taxon>
        <taxon>Bacillati</taxon>
        <taxon>Actinomycetota</taxon>
        <taxon>Actinomycetes</taxon>
        <taxon>Kitasatosporales</taxon>
        <taxon>Streptomycetaceae</taxon>
        <taxon>Streptomyces</taxon>
    </lineage>
</organism>
<keyword evidence="2" id="KW-1185">Reference proteome</keyword>
<sequence length="623" mass="68325">MAPPPHTHVLLDIGIHRDLIRYAVASHIARLEERGEFQVSNKELAVRVGMKESQFSHALGDAPDRFGDAHLARLDLIMTALGVEHAGGLGALAVRLRGSQDQAGPVEPHTPASRHDQLLARVSDDEDIALAQVEALVSQLRVLSDLRRPLHRQLRDRRDAVRKLVARLILIGAAPPTRRNVEALIWLGTLSGYAFDLMAGQLEKAVRTAPLGFRVWRAVTKSVLLNTAKSAHADKAALNALRACVGRLLGDAEKLRMTSLYPGRSLDLELAIAVPADWSAPAGPQDENGDWVGRMLLTRAQNRDATLRERGTAAHGLWQRAVAGRGWDRAVVGRHLEALIGDFEDARDRPDIAAGLRWTAATLRVVMERDEGVCNDWPHTDEPWFHAVMDAAARLGADPSIPDHVRPGTRKLFEHALLQNAGVSRRQAIDTIVAAGWAEQVATALIEILAREEVESWLRIRALFALGFLQCRSEQVEDALVEACLVAHDKLTGQKHPGDHPATVTELHAALFSVGDCFGARGAEAQARAVRKRLKDVLEQLAGNGSTNTPQAWPVARATAYLLTVTAQDREDDRPDLAEELLTVLTRHRDEVTRKLSAWALDFRFDDDEKHTVRPLIAAAGGS</sequence>
<gene>
    <name evidence="1" type="ORF">ACKI1S_19010</name>
</gene>
<evidence type="ECO:0000313" key="1">
    <source>
        <dbReference type="EMBL" id="MFM9648233.1"/>
    </source>
</evidence>
<protein>
    <recommendedName>
        <fullName evidence="3">XRE family transcriptional regulator</fullName>
    </recommendedName>
</protein>
<dbReference type="EMBL" id="JBJVNE010000009">
    <property type="protein sequence ID" value="MFM9648233.1"/>
    <property type="molecule type" value="Genomic_DNA"/>
</dbReference>
<evidence type="ECO:0008006" key="3">
    <source>
        <dbReference type="Google" id="ProtNLM"/>
    </source>
</evidence>
<evidence type="ECO:0000313" key="2">
    <source>
        <dbReference type="Proteomes" id="UP001631993"/>
    </source>
</evidence>
<dbReference type="RefSeq" id="WP_150470665.1">
    <property type="nucleotide sequence ID" value="NZ_BMVS01000028.1"/>
</dbReference>
<dbReference type="Proteomes" id="UP001631993">
    <property type="component" value="Unassembled WGS sequence"/>
</dbReference>
<accession>A0ABW9IJX6</accession>